<dbReference type="Gene3D" id="3.30.70.270">
    <property type="match status" value="1"/>
</dbReference>
<feature type="domain" description="Ty3 transposon capsid-like protein" evidence="6">
    <location>
        <begin position="28"/>
        <end position="197"/>
    </location>
</feature>
<dbReference type="InterPro" id="IPR043502">
    <property type="entry name" value="DNA/RNA_pol_sf"/>
</dbReference>
<evidence type="ECO:0000256" key="5">
    <source>
        <dbReference type="SAM" id="MobiDB-lite"/>
    </source>
</evidence>
<comment type="caution">
    <text evidence="7">The sequence shown here is derived from an EMBL/GenBank/DDBJ whole genome shotgun (WGS) entry which is preliminary data.</text>
</comment>
<dbReference type="PANTHER" id="PTHR37984">
    <property type="entry name" value="PROTEIN CBG26694"/>
    <property type="match status" value="1"/>
</dbReference>
<name>A0A8S4RJU4_9NEOP</name>
<dbReference type="EMBL" id="CAKXAJ010025229">
    <property type="protein sequence ID" value="CAH2236855.1"/>
    <property type="molecule type" value="Genomic_DNA"/>
</dbReference>
<evidence type="ECO:0000313" key="8">
    <source>
        <dbReference type="Proteomes" id="UP000838756"/>
    </source>
</evidence>
<dbReference type="Gene3D" id="2.40.70.10">
    <property type="entry name" value="Acid Proteases"/>
    <property type="match status" value="1"/>
</dbReference>
<dbReference type="GO" id="GO:0016779">
    <property type="term" value="F:nucleotidyltransferase activity"/>
    <property type="evidence" value="ECO:0007669"/>
    <property type="project" value="UniProtKB-KW"/>
</dbReference>
<evidence type="ECO:0000256" key="4">
    <source>
        <dbReference type="ARBA" id="ARBA00022759"/>
    </source>
</evidence>
<dbReference type="SUPFAM" id="SSF56672">
    <property type="entry name" value="DNA/RNA polymerases"/>
    <property type="match status" value="1"/>
</dbReference>
<dbReference type="InterPro" id="IPR043128">
    <property type="entry name" value="Rev_trsase/Diguanyl_cyclase"/>
</dbReference>
<dbReference type="SUPFAM" id="SSF50630">
    <property type="entry name" value="Acid proteases"/>
    <property type="match status" value="1"/>
</dbReference>
<accession>A0A8S4RJU4</accession>
<dbReference type="AlphaFoldDB" id="A0A8S4RJU4"/>
<evidence type="ECO:0000256" key="3">
    <source>
        <dbReference type="ARBA" id="ARBA00022722"/>
    </source>
</evidence>
<keyword evidence="8" id="KW-1185">Reference proteome</keyword>
<dbReference type="Gene3D" id="3.10.10.10">
    <property type="entry name" value="HIV Type 1 Reverse Transcriptase, subunit A, domain 1"/>
    <property type="match status" value="1"/>
</dbReference>
<dbReference type="GO" id="GO:0004519">
    <property type="term" value="F:endonuclease activity"/>
    <property type="evidence" value="ECO:0007669"/>
    <property type="project" value="UniProtKB-KW"/>
</dbReference>
<keyword evidence="3" id="KW-0540">Nuclease</keyword>
<proteinExistence type="predicted"/>
<dbReference type="Pfam" id="PF19259">
    <property type="entry name" value="Ty3_capsid"/>
    <property type="match status" value="1"/>
</dbReference>
<keyword evidence="4" id="KW-0378">Hydrolase</keyword>
<dbReference type="CDD" id="cd01647">
    <property type="entry name" value="RT_LTR"/>
    <property type="match status" value="1"/>
</dbReference>
<dbReference type="Proteomes" id="UP000838756">
    <property type="component" value="Unassembled WGS sequence"/>
</dbReference>
<sequence>MPLSEEQFKTLLEAVGGGTKKGSFAACTTFYEGERESNAVEAFLAAVSVYKEVERISDEDAITGLPLVLKKDAATWWQGVKEGITQWSDFKKRLRHAFAPKKPAYIIYQELIGVKQEHNEHTEKFIAQKRMLLAQLPKPEHTEEQQLDMIFGQLKLSIKEKVPRTSIKTFDELLDKARAVEEVSKDREFVRADRDTNLKEKKGFIKRERCNFCKLMGHKTEECRKKLKAEQNLLSSNSSAHTPKKPIATTSSQVPSPTAPKFSCYGCGTPGVVRSNCETCTKPKPKVPDEEIGFNSVNVQTDSRSRPVIYIEIEGITGTAYIDTCAKSSVASFELYCRLKNKGYHFEKANVWITLADGHRRKQDVLTVKALVTLDGRTIPTTFIVLPNSRENKTLLGVGFIQDARMLLNMAQFTYQFLDDPYIEHELYKEDFAVFNRSILMDNLHSPVVDTERAYCPLSNISERNSDLTYQITESAATPTDSSIPYRLRRLDSPEKKIKTFDGYSPRFADAMMRDAQINVHRMYGELELSPESASLFPNSYTNIDIAMLEVDFTNTVLENSQKEALKQLLDTYEDIFTSNGQPTTIVEHCIETINNTPISVPPYRLSPPRKEILRKKISEMLNDGIIEPCASPWAAPVIMIPKPNKEVRLCLDYRRLNAVTIPDNYPMPRMDDLLHEAKPTPFMTTLDLKARVFGKLKFEMKIRIKQHL</sequence>
<evidence type="ECO:0000313" key="7">
    <source>
        <dbReference type="EMBL" id="CAH2236855.1"/>
    </source>
</evidence>
<keyword evidence="2" id="KW-0548">Nucleotidyltransferase</keyword>
<dbReference type="Gene3D" id="4.10.60.10">
    <property type="entry name" value="Zinc finger, CCHC-type"/>
    <property type="match status" value="1"/>
</dbReference>
<evidence type="ECO:0000256" key="1">
    <source>
        <dbReference type="ARBA" id="ARBA00022679"/>
    </source>
</evidence>
<evidence type="ECO:0000256" key="2">
    <source>
        <dbReference type="ARBA" id="ARBA00022695"/>
    </source>
</evidence>
<organism evidence="7 8">
    <name type="scientific">Pararge aegeria aegeria</name>
    <dbReference type="NCBI Taxonomy" id="348720"/>
    <lineage>
        <taxon>Eukaryota</taxon>
        <taxon>Metazoa</taxon>
        <taxon>Ecdysozoa</taxon>
        <taxon>Arthropoda</taxon>
        <taxon>Hexapoda</taxon>
        <taxon>Insecta</taxon>
        <taxon>Pterygota</taxon>
        <taxon>Neoptera</taxon>
        <taxon>Endopterygota</taxon>
        <taxon>Lepidoptera</taxon>
        <taxon>Glossata</taxon>
        <taxon>Ditrysia</taxon>
        <taxon>Papilionoidea</taxon>
        <taxon>Nymphalidae</taxon>
        <taxon>Satyrinae</taxon>
        <taxon>Satyrini</taxon>
        <taxon>Parargina</taxon>
        <taxon>Pararge</taxon>
    </lineage>
</organism>
<dbReference type="PANTHER" id="PTHR37984:SF5">
    <property type="entry name" value="PROTEIN NYNRIN-LIKE"/>
    <property type="match status" value="1"/>
</dbReference>
<dbReference type="InterPro" id="IPR050951">
    <property type="entry name" value="Retrovirus_Pol_polyprotein"/>
</dbReference>
<dbReference type="InterPro" id="IPR045358">
    <property type="entry name" value="Ty3_capsid"/>
</dbReference>
<protein>
    <submittedName>
        <fullName evidence="7">Jg13465 protein</fullName>
    </submittedName>
</protein>
<dbReference type="InterPro" id="IPR021109">
    <property type="entry name" value="Peptidase_aspartic_dom_sf"/>
</dbReference>
<feature type="region of interest" description="Disordered" evidence="5">
    <location>
        <begin position="234"/>
        <end position="259"/>
    </location>
</feature>
<keyword evidence="1" id="KW-0808">Transferase</keyword>
<evidence type="ECO:0000259" key="6">
    <source>
        <dbReference type="Pfam" id="PF19259"/>
    </source>
</evidence>
<dbReference type="OrthoDB" id="425619at2759"/>
<keyword evidence="4" id="KW-0255">Endonuclease</keyword>
<dbReference type="GO" id="GO:0071897">
    <property type="term" value="P:DNA biosynthetic process"/>
    <property type="evidence" value="ECO:0007669"/>
    <property type="project" value="UniProtKB-ARBA"/>
</dbReference>
<gene>
    <name evidence="7" type="primary">jg13465</name>
    <name evidence="7" type="ORF">PAEG_LOCUS14190</name>
</gene>
<reference evidence="7" key="1">
    <citation type="submission" date="2022-03" db="EMBL/GenBank/DDBJ databases">
        <authorList>
            <person name="Lindestad O."/>
        </authorList>
    </citation>
    <scope>NUCLEOTIDE SEQUENCE</scope>
</reference>